<protein>
    <submittedName>
        <fullName evidence="2">Uncharacterized protein</fullName>
    </submittedName>
</protein>
<gene>
    <name evidence="2" type="ORF">MUN78_13185</name>
</gene>
<dbReference type="EMBL" id="CP095045">
    <property type="protein sequence ID" value="UOQ56620.1"/>
    <property type="molecule type" value="Genomic_DNA"/>
</dbReference>
<feature type="compositionally biased region" description="Acidic residues" evidence="1">
    <location>
        <begin position="45"/>
        <end position="57"/>
    </location>
</feature>
<evidence type="ECO:0000313" key="3">
    <source>
        <dbReference type="Proteomes" id="UP000831786"/>
    </source>
</evidence>
<feature type="region of interest" description="Disordered" evidence="1">
    <location>
        <begin position="1"/>
        <end position="76"/>
    </location>
</feature>
<keyword evidence="3" id="KW-1185">Reference proteome</keyword>
<reference evidence="2 3" key="1">
    <citation type="submission" date="2022-04" db="EMBL/GenBank/DDBJ databases">
        <title>Leucobacter sp. isolated from rhizosphere of garlic.</title>
        <authorList>
            <person name="Won M."/>
            <person name="Lee C.-M."/>
            <person name="Woen H.-Y."/>
            <person name="Kwon S.-W."/>
        </authorList>
    </citation>
    <scope>NUCLEOTIDE SEQUENCE [LARGE SCALE GENOMIC DNA]</scope>
    <source>
        <strain evidence="2 3">H21R-40</strain>
    </source>
</reference>
<feature type="compositionally biased region" description="Basic and acidic residues" evidence="1">
    <location>
        <begin position="19"/>
        <end position="28"/>
    </location>
</feature>
<evidence type="ECO:0000313" key="2">
    <source>
        <dbReference type="EMBL" id="UOQ56620.1"/>
    </source>
</evidence>
<proteinExistence type="predicted"/>
<organism evidence="2 3">
    <name type="scientific">Leucobacter allii</name>
    <dbReference type="NCBI Taxonomy" id="2932247"/>
    <lineage>
        <taxon>Bacteria</taxon>
        <taxon>Bacillati</taxon>
        <taxon>Actinomycetota</taxon>
        <taxon>Actinomycetes</taxon>
        <taxon>Micrococcales</taxon>
        <taxon>Microbacteriaceae</taxon>
        <taxon>Leucobacter</taxon>
    </lineage>
</organism>
<sequence length="76" mass="8205">MPGSASVTGGMMDEQLPDAVERAAKQAEEILEDPREEDPERAPSEPDDGSAVEDAQSDPDGTQPRRRGEEPVDNLE</sequence>
<dbReference type="RefSeq" id="WP_244727005.1">
    <property type="nucleotide sequence ID" value="NZ_CP095045.1"/>
</dbReference>
<accession>A0ABY4FIV2</accession>
<dbReference type="Proteomes" id="UP000831786">
    <property type="component" value="Chromosome"/>
</dbReference>
<evidence type="ECO:0000256" key="1">
    <source>
        <dbReference type="SAM" id="MobiDB-lite"/>
    </source>
</evidence>
<name>A0ABY4FIV2_9MICO</name>